<keyword evidence="4" id="KW-1185">Reference proteome</keyword>
<evidence type="ECO:0000313" key="4">
    <source>
        <dbReference type="Proteomes" id="UP001470230"/>
    </source>
</evidence>
<gene>
    <name evidence="3" type="ORF">M9Y10_041295</name>
</gene>
<sequence>MNEIAPFLSPLPQDSSLQSVNGRVRLPSLIPSFPFEGPQPFSIETDLPLLHHKDESNNDLESLSSNAASNATQISNSSNINNSPSDISASSATNKFNSNSDINLSQQRQIISFPRQSYNSINNVMYNNSKPILPRMQNNIIIEQPFNNAPLPANYQNFNNIQAIPPPIQQQVIIRSPADQFATSAVPNFSNTIINNNQMYVNTNQANSIFFHQQPQQIKLQDQQPAYQYFSPINSNIIKQPVGNSIDFSLLPSINHNSYHVNGIKAQNQFKSQPNNIAFSKVPIYSFRMRSGRRFSEKELLDITINPIELNFLPKEFWLTPQTTIKQVIQTFFKARSTKNLRFEHKLWNALILSTHYPELISVLGIYWISIDILKVNRDIFGALINVTKPAAALFNSQGSFLTHGFVEVSKEEALKIHMIKEELVDDVDESVVRLFRHSAGLLKANSHKGDLVTCRWNK</sequence>
<organism evidence="3 4">
    <name type="scientific">Tritrichomonas musculus</name>
    <dbReference type="NCBI Taxonomy" id="1915356"/>
    <lineage>
        <taxon>Eukaryota</taxon>
        <taxon>Metamonada</taxon>
        <taxon>Parabasalia</taxon>
        <taxon>Tritrichomonadida</taxon>
        <taxon>Tritrichomonadidae</taxon>
        <taxon>Tritrichomonas</taxon>
    </lineage>
</organism>
<dbReference type="Proteomes" id="UP001470230">
    <property type="component" value="Unassembled WGS sequence"/>
</dbReference>
<dbReference type="InterPro" id="IPR018845">
    <property type="entry name" value="Initiator-bd"/>
</dbReference>
<name>A0ABR2K4J2_9EUKA</name>
<reference evidence="3 4" key="1">
    <citation type="submission" date="2024-04" db="EMBL/GenBank/DDBJ databases">
        <title>Tritrichomonas musculus Genome.</title>
        <authorList>
            <person name="Alves-Ferreira E."/>
            <person name="Grigg M."/>
            <person name="Lorenzi H."/>
            <person name="Galac M."/>
        </authorList>
    </citation>
    <scope>NUCLEOTIDE SEQUENCE [LARGE SCALE GENOMIC DNA]</scope>
    <source>
        <strain evidence="3 4">EAF2021</strain>
    </source>
</reference>
<dbReference type="EMBL" id="JAPFFF010000007">
    <property type="protein sequence ID" value="KAK8885841.1"/>
    <property type="molecule type" value="Genomic_DNA"/>
</dbReference>
<feature type="compositionally biased region" description="Low complexity" evidence="1">
    <location>
        <begin position="59"/>
        <end position="92"/>
    </location>
</feature>
<evidence type="ECO:0000256" key="1">
    <source>
        <dbReference type="SAM" id="MobiDB-lite"/>
    </source>
</evidence>
<protein>
    <recommendedName>
        <fullName evidence="2">Initiator binding domain-containing protein</fullName>
    </recommendedName>
</protein>
<feature type="domain" description="Initiator binding" evidence="2">
    <location>
        <begin position="323"/>
        <end position="416"/>
    </location>
</feature>
<evidence type="ECO:0000313" key="3">
    <source>
        <dbReference type="EMBL" id="KAK8885841.1"/>
    </source>
</evidence>
<dbReference type="Pfam" id="PF10416">
    <property type="entry name" value="IBD"/>
    <property type="match status" value="1"/>
</dbReference>
<proteinExistence type="predicted"/>
<feature type="region of interest" description="Disordered" evidence="1">
    <location>
        <begin position="54"/>
        <end position="92"/>
    </location>
</feature>
<evidence type="ECO:0000259" key="2">
    <source>
        <dbReference type="Pfam" id="PF10416"/>
    </source>
</evidence>
<accession>A0ABR2K4J2</accession>
<dbReference type="InterPro" id="IPR036388">
    <property type="entry name" value="WH-like_DNA-bd_sf"/>
</dbReference>
<dbReference type="Gene3D" id="1.10.10.10">
    <property type="entry name" value="Winged helix-like DNA-binding domain superfamily/Winged helix DNA-binding domain"/>
    <property type="match status" value="1"/>
</dbReference>
<comment type="caution">
    <text evidence="3">The sequence shown here is derived from an EMBL/GenBank/DDBJ whole genome shotgun (WGS) entry which is preliminary data.</text>
</comment>